<dbReference type="STRING" id="53326.A0A016UJY7"/>
<dbReference type="OrthoDB" id="5872152at2759"/>
<dbReference type="Proteomes" id="UP000024635">
    <property type="component" value="Unassembled WGS sequence"/>
</dbReference>
<sequence length="115" mass="13005">MFADDSAIFAETDVEASVDYASTSKRHREALVRNRDPATDGKIPFYLPFISDDVSTAIRQCLRRSALNNVVSVVEIPPSNLKRQLVRYRMYDRFCITPNCIDCPQAEEATACVQE</sequence>
<evidence type="ECO:0000313" key="2">
    <source>
        <dbReference type="Proteomes" id="UP000024635"/>
    </source>
</evidence>
<reference evidence="2" key="1">
    <citation type="journal article" date="2015" name="Nat. Genet.">
        <title>The genome and transcriptome of the zoonotic hookworm Ancylostoma ceylanicum identify infection-specific gene families.</title>
        <authorList>
            <person name="Schwarz E.M."/>
            <person name="Hu Y."/>
            <person name="Antoshechkin I."/>
            <person name="Miller M.M."/>
            <person name="Sternberg P.W."/>
            <person name="Aroian R.V."/>
        </authorList>
    </citation>
    <scope>NUCLEOTIDE SEQUENCE</scope>
    <source>
        <strain evidence="2">HY135</strain>
    </source>
</reference>
<comment type="caution">
    <text evidence="1">The sequence shown here is derived from an EMBL/GenBank/DDBJ whole genome shotgun (WGS) entry which is preliminary data.</text>
</comment>
<evidence type="ECO:0000313" key="1">
    <source>
        <dbReference type="EMBL" id="EYC15226.1"/>
    </source>
</evidence>
<keyword evidence="2" id="KW-1185">Reference proteome</keyword>
<name>A0A016UJY7_9BILA</name>
<proteinExistence type="predicted"/>
<dbReference type="AlphaFoldDB" id="A0A016UJY7"/>
<gene>
    <name evidence="1" type="primary">Acey_s0037.g3400</name>
    <name evidence="1" type="ORF">Y032_0037g3400</name>
</gene>
<protein>
    <submittedName>
        <fullName evidence="1">Uncharacterized protein</fullName>
    </submittedName>
</protein>
<dbReference type="EMBL" id="JARK01001373">
    <property type="protein sequence ID" value="EYC15226.1"/>
    <property type="molecule type" value="Genomic_DNA"/>
</dbReference>
<organism evidence="1 2">
    <name type="scientific">Ancylostoma ceylanicum</name>
    <dbReference type="NCBI Taxonomy" id="53326"/>
    <lineage>
        <taxon>Eukaryota</taxon>
        <taxon>Metazoa</taxon>
        <taxon>Ecdysozoa</taxon>
        <taxon>Nematoda</taxon>
        <taxon>Chromadorea</taxon>
        <taxon>Rhabditida</taxon>
        <taxon>Rhabditina</taxon>
        <taxon>Rhabditomorpha</taxon>
        <taxon>Strongyloidea</taxon>
        <taxon>Ancylostomatidae</taxon>
        <taxon>Ancylostomatinae</taxon>
        <taxon>Ancylostoma</taxon>
    </lineage>
</organism>
<accession>A0A016UJY7</accession>